<sequence>MRIIINKNNKKDPHNDYKNDCISITTVLLVLIVKEKAITYTVLFSRSPLSPLFFLGHCGSFNKRHLQSLTVFSFNSKNSNNTFFLLLIYTTTFFFSFLIMAADKPTYTLDREGYLPFGEVQGYAPGGIPAYSNKHDHFFSGERSLDGDVFCGFKYQCVEFARRWLLERKGLVLPEVNWACHIFQLSEVFAAASGEPVAVLPIRNGTTAKPVADSLIIYPSSDANIVGHVGVITAVGDDYVCVADQNYRFHKWEGDYNFKLKLDSSKRGEDGATLYTIIDDIDPADVEIPLGWVTFPDVPNRDPATATALTVHPSLLFRPPADPYLYRRTFQPTVVKPNWLDLSNPAEKLFVEEFGMDVSRSRLEENEATYYEANQELWLRCVAYGTQLHGIFMEATEKVIADDALLRVFQIPEEFWPRLRHSWNYQRTYISGRFDFVFNNETKSFKCFEYNADSASTLLECGRIQEKWAASIGLDQTSTRSSGFLMMRNLTMAWRQSGATGRVHFLVDDDREEQYTALYCMEGAAAAGLDTKLCVMFDEFHFNADGVVVDSDDVPVRAVWKTWMWETAISDYYKAKEERGAGWKPSPQDKVRLCDVLLPEDPAHWDILYFEPMWKLIPSNKAILPLIYHSHPNHPAILKAEYELTPELQQQGYAQKPIVGRVGRNVTITSGDGEVRAASQGNYGERDMIYQELFNIVPQDGYYAIMGGWMLGDAYSGTGIREDRTIITGLESPFSAIRIKLDTIPKPVTHDDVDKTVCDE</sequence>
<dbReference type="Pfam" id="PF05257">
    <property type="entry name" value="CHAP"/>
    <property type="match status" value="1"/>
</dbReference>
<keyword evidence="4" id="KW-0547">Nucleotide-binding</keyword>
<dbReference type="GO" id="GO:0016874">
    <property type="term" value="F:ligase activity"/>
    <property type="evidence" value="ECO:0007669"/>
    <property type="project" value="UniProtKB-KW"/>
</dbReference>
<dbReference type="PANTHER" id="PTHR30094">
    <property type="entry name" value="BIFUNCTIONAL GLUTATHIONYLSPERMIDINE SYNTHETASE/AMIDASE-RELATED"/>
    <property type="match status" value="1"/>
</dbReference>
<keyword evidence="5" id="KW-0067">ATP-binding</keyword>
<reference evidence="10" key="2">
    <citation type="submission" date="2013-03" db="EMBL/GenBank/DDBJ databases">
        <authorList>
            <person name="Motta M.C.M."/>
            <person name="Martins A.C.A."/>
            <person name="Preta C.M.C.C."/>
            <person name="Silva R."/>
            <person name="de Souza S.S."/>
            <person name="Klein C.C."/>
            <person name="de Almeida L.G.P."/>
            <person name="Cunha O.L."/>
            <person name="Colabardini A.C."/>
            <person name="Lima B.A."/>
            <person name="Machado C.R."/>
            <person name="Soares C.M.A."/>
            <person name="de Menezes C.B.A."/>
            <person name="Bartolomeu D.C."/>
            <person name="Grisard E.C."/>
            <person name="Fantinatti-Garboggini F."/>
            <person name="Rodrigues-Luiz G.F."/>
            <person name="Wagner G."/>
            <person name="Goldman G.H."/>
            <person name="Fietto J.L.R."/>
            <person name="Ciapina L.P."/>
            <person name="Brocchi M."/>
            <person name="Elias M.C."/>
            <person name="Goldman M.H.S."/>
            <person name="Sagot M.-F."/>
            <person name="Pereira M."/>
            <person name="Stoco P.H."/>
            <person name="Teixeira S.M.R."/>
            <person name="de Mendonca-Neto R.P."/>
            <person name="Maciel T.E.F."/>
            <person name="Mendes T.A.O."/>
            <person name="Urmenyi T.P."/>
            <person name="Teixeira M.M.G."/>
            <person name="de Camargo E.F.P."/>
            <person name="de Sousa W."/>
            <person name="Schenkman S."/>
            <person name="de Vasconcelos A.T.R."/>
        </authorList>
    </citation>
    <scope>NUCLEOTIDE SEQUENCE</scope>
</reference>
<evidence type="ECO:0000313" key="11">
    <source>
        <dbReference type="Proteomes" id="UP000015354"/>
    </source>
</evidence>
<evidence type="ECO:0000256" key="7">
    <source>
        <dbReference type="SAM" id="Phobius"/>
    </source>
</evidence>
<dbReference type="GO" id="GO:0046872">
    <property type="term" value="F:metal ion binding"/>
    <property type="evidence" value="ECO:0007669"/>
    <property type="project" value="UniProtKB-KW"/>
</dbReference>
<organism evidence="10 11">
    <name type="scientific">Strigomonas culicis</name>
    <dbReference type="NCBI Taxonomy" id="28005"/>
    <lineage>
        <taxon>Eukaryota</taxon>
        <taxon>Discoba</taxon>
        <taxon>Euglenozoa</taxon>
        <taxon>Kinetoplastea</taxon>
        <taxon>Metakinetoplastina</taxon>
        <taxon>Trypanosomatida</taxon>
        <taxon>Trypanosomatidae</taxon>
        <taxon>Strigomonadinae</taxon>
        <taxon>Strigomonas</taxon>
    </lineage>
</organism>
<dbReference type="EMBL" id="ATMH01005503">
    <property type="protein sequence ID" value="EPY27835.1"/>
    <property type="molecule type" value="Genomic_DNA"/>
</dbReference>
<dbReference type="Pfam" id="PF03738">
    <property type="entry name" value="GSP_synth"/>
    <property type="match status" value="1"/>
</dbReference>
<keyword evidence="7" id="KW-0472">Membrane</keyword>
<evidence type="ECO:0000256" key="3">
    <source>
        <dbReference type="ARBA" id="ARBA00022723"/>
    </source>
</evidence>
<feature type="transmembrane region" description="Helical" evidence="7">
    <location>
        <begin position="83"/>
        <end position="102"/>
    </location>
</feature>
<evidence type="ECO:0000256" key="4">
    <source>
        <dbReference type="ARBA" id="ARBA00022741"/>
    </source>
</evidence>
<evidence type="ECO:0000313" key="9">
    <source>
        <dbReference type="EMBL" id="EPY27835.1"/>
    </source>
</evidence>
<reference evidence="10 11" key="1">
    <citation type="journal article" date="2013" name="PLoS ONE">
        <title>Predicting the Proteins of Angomonas deanei, Strigomonas culicis and Their Respective Endosymbionts Reveals New Aspects of the Trypanosomatidae Family.</title>
        <authorList>
            <person name="Motta M.C."/>
            <person name="Martins A.C."/>
            <person name="de Souza S.S."/>
            <person name="Catta-Preta C.M."/>
            <person name="Silva R."/>
            <person name="Klein C.C."/>
            <person name="de Almeida L.G."/>
            <person name="de Lima Cunha O."/>
            <person name="Ciapina L.P."/>
            <person name="Brocchi M."/>
            <person name="Colabardini A.C."/>
            <person name="de Araujo Lima B."/>
            <person name="Machado C.R."/>
            <person name="de Almeida Soares C.M."/>
            <person name="Probst C.M."/>
            <person name="de Menezes C.B."/>
            <person name="Thompson C.E."/>
            <person name="Bartholomeu D.C."/>
            <person name="Gradia D.F."/>
            <person name="Pavoni D.P."/>
            <person name="Grisard E.C."/>
            <person name="Fantinatti-Garboggini F."/>
            <person name="Marchini F.K."/>
            <person name="Rodrigues-Luiz G.F."/>
            <person name="Wagner G."/>
            <person name="Goldman G.H."/>
            <person name="Fietto J.L."/>
            <person name="Elias M.C."/>
            <person name="Goldman M.H."/>
            <person name="Sagot M.F."/>
            <person name="Pereira M."/>
            <person name="Stoco P.H."/>
            <person name="de Mendonca-Neto R.P."/>
            <person name="Teixeira S.M."/>
            <person name="Maciel T.E."/>
            <person name="de Oliveira Mendes T.A."/>
            <person name="Urmenyi T.P."/>
            <person name="de Souza W."/>
            <person name="Schenkman S."/>
            <person name="de Vasconcelos A.T."/>
        </authorList>
    </citation>
    <scope>NUCLEOTIDE SEQUENCE [LARGE SCALE GENOMIC DNA]</scope>
</reference>
<keyword evidence="3" id="KW-0479">Metal-binding</keyword>
<dbReference type="InterPro" id="IPR051705">
    <property type="entry name" value="Gsp_Synthetase/Amidase"/>
</dbReference>
<dbReference type="AlphaFoldDB" id="S9UMM8"/>
<dbReference type="PROSITE" id="PS50911">
    <property type="entry name" value="CHAP"/>
    <property type="match status" value="1"/>
</dbReference>
<comment type="caution">
    <text evidence="10">The sequence shown here is derived from an EMBL/GenBank/DDBJ whole genome shotgun (WGS) entry which is preliminary data.</text>
</comment>
<dbReference type="InterPro" id="IPR005494">
    <property type="entry name" value="GSPS_pre-ATP-grasp-like_dom"/>
</dbReference>
<proteinExistence type="inferred from homology"/>
<accession>S9UMM8</accession>
<name>S9UMM8_9TRYP</name>
<dbReference type="InterPro" id="IPR016185">
    <property type="entry name" value="PreATP-grasp_dom_sf"/>
</dbReference>
<dbReference type="InterPro" id="IPR038765">
    <property type="entry name" value="Papain-like_cys_pep_sf"/>
</dbReference>
<feature type="domain" description="Peptidase C51" evidence="8">
    <location>
        <begin position="132"/>
        <end position="277"/>
    </location>
</feature>
<dbReference type="Gene3D" id="3.30.1490.330">
    <property type="match status" value="1"/>
</dbReference>
<dbReference type="InterPro" id="IPR007921">
    <property type="entry name" value="CHAP_dom"/>
</dbReference>
<dbReference type="PANTHER" id="PTHR30094:SF17">
    <property type="entry name" value="SYNTHETASE, PUTATIVE-RELATED"/>
    <property type="match status" value="1"/>
</dbReference>
<protein>
    <submittedName>
        <fullName evidence="10">Trypanothione synthetase</fullName>
    </submittedName>
</protein>
<dbReference type="SUPFAM" id="SSF52440">
    <property type="entry name" value="PreATP-grasp domain"/>
    <property type="match status" value="1"/>
</dbReference>
<dbReference type="EMBL" id="ATMH01004289">
    <property type="protein sequence ID" value="EPY29994.1"/>
    <property type="molecule type" value="Genomic_DNA"/>
</dbReference>
<keyword evidence="2" id="KW-0436">Ligase</keyword>
<keyword evidence="7" id="KW-0812">Transmembrane</keyword>
<dbReference type="OrthoDB" id="64566at2759"/>
<evidence type="ECO:0000256" key="2">
    <source>
        <dbReference type="ARBA" id="ARBA00022598"/>
    </source>
</evidence>
<gene>
    <name evidence="10" type="ORF">STCU_04289</name>
    <name evidence="9" type="ORF">STCU_05503</name>
</gene>
<keyword evidence="7" id="KW-1133">Transmembrane helix</keyword>
<evidence type="ECO:0000256" key="6">
    <source>
        <dbReference type="ARBA" id="ARBA00022842"/>
    </source>
</evidence>
<evidence type="ECO:0000256" key="5">
    <source>
        <dbReference type="ARBA" id="ARBA00022840"/>
    </source>
</evidence>
<keyword evidence="11" id="KW-1185">Reference proteome</keyword>
<evidence type="ECO:0000256" key="1">
    <source>
        <dbReference type="ARBA" id="ARBA00008227"/>
    </source>
</evidence>
<comment type="similarity">
    <text evidence="1">In the C-terminal section; belongs to the glutathionylspermidine synthase preATP-grasp family.</text>
</comment>
<dbReference type="Proteomes" id="UP000015354">
    <property type="component" value="Unassembled WGS sequence"/>
</dbReference>
<keyword evidence="6" id="KW-0460">Magnesium</keyword>
<evidence type="ECO:0000259" key="8">
    <source>
        <dbReference type="PROSITE" id="PS50911"/>
    </source>
</evidence>
<dbReference type="SUPFAM" id="SSF56059">
    <property type="entry name" value="Glutathione synthetase ATP-binding domain-like"/>
    <property type="match status" value="1"/>
</dbReference>
<dbReference type="SUPFAM" id="SSF54001">
    <property type="entry name" value="Cysteine proteinases"/>
    <property type="match status" value="1"/>
</dbReference>
<dbReference type="Gene3D" id="3.90.1720.10">
    <property type="entry name" value="endopeptidase domain like (from Nostoc punctiforme)"/>
    <property type="match status" value="1"/>
</dbReference>
<evidence type="ECO:0000313" key="10">
    <source>
        <dbReference type="EMBL" id="EPY29994.1"/>
    </source>
</evidence>
<dbReference type="GO" id="GO:0005524">
    <property type="term" value="F:ATP binding"/>
    <property type="evidence" value="ECO:0007669"/>
    <property type="project" value="UniProtKB-KW"/>
</dbReference>